<keyword evidence="1" id="KW-0812">Transmembrane</keyword>
<evidence type="ECO:0000313" key="3">
    <source>
        <dbReference type="Proteomes" id="UP001595846"/>
    </source>
</evidence>
<comment type="caution">
    <text evidence="2">The sequence shown here is derived from an EMBL/GenBank/DDBJ whole genome shotgun (WGS) entry which is preliminary data.</text>
</comment>
<organism evidence="2 3">
    <name type="scientific">Halovivax cerinus</name>
    <dbReference type="NCBI Taxonomy" id="1487865"/>
    <lineage>
        <taxon>Archaea</taxon>
        <taxon>Methanobacteriati</taxon>
        <taxon>Methanobacteriota</taxon>
        <taxon>Stenosarchaea group</taxon>
        <taxon>Halobacteria</taxon>
        <taxon>Halobacteriales</taxon>
        <taxon>Natrialbaceae</taxon>
        <taxon>Halovivax</taxon>
    </lineage>
</organism>
<reference evidence="2 3" key="1">
    <citation type="journal article" date="2019" name="Int. J. Syst. Evol. Microbiol.">
        <title>The Global Catalogue of Microorganisms (GCM) 10K type strain sequencing project: providing services to taxonomists for standard genome sequencing and annotation.</title>
        <authorList>
            <consortium name="The Broad Institute Genomics Platform"/>
            <consortium name="The Broad Institute Genome Sequencing Center for Infectious Disease"/>
            <person name="Wu L."/>
            <person name="Ma J."/>
        </authorList>
    </citation>
    <scope>NUCLEOTIDE SEQUENCE [LARGE SCALE GENOMIC DNA]</scope>
    <source>
        <strain evidence="2 3">IBRC-M 10256</strain>
    </source>
</reference>
<dbReference type="GeneID" id="73904412"/>
<gene>
    <name evidence="2" type="ORF">ACFOUR_03385</name>
</gene>
<dbReference type="Proteomes" id="UP001595846">
    <property type="component" value="Unassembled WGS sequence"/>
</dbReference>
<keyword evidence="1" id="KW-0472">Membrane</keyword>
<keyword evidence="3" id="KW-1185">Reference proteome</keyword>
<name>A0ABD5NKN1_9EURY</name>
<evidence type="ECO:0000256" key="1">
    <source>
        <dbReference type="SAM" id="Phobius"/>
    </source>
</evidence>
<dbReference type="EMBL" id="JBHSAQ010000001">
    <property type="protein sequence ID" value="MFC3957417.1"/>
    <property type="molecule type" value="Genomic_DNA"/>
</dbReference>
<sequence length="159" mass="16643">MILERDERGVSIAVTHVLTVGITAILISGLLIAGSSLLETEQERSTESALETIGERLASEIAAVDQTTEPSDTVRVNTSHPRTVSGSGYRVALADGSTCTGYPLVDTEPCVILEADGEDVTVAVPLAVDSGVDTSVEVRGGTIEITRRASGDLTLEDYP</sequence>
<proteinExistence type="predicted"/>
<feature type="transmembrane region" description="Helical" evidence="1">
    <location>
        <begin position="12"/>
        <end position="38"/>
    </location>
</feature>
<accession>A0ABD5NKN1</accession>
<dbReference type="RefSeq" id="WP_256531661.1">
    <property type="nucleotide sequence ID" value="NZ_CP101824.1"/>
</dbReference>
<dbReference type="InterPro" id="IPR055690">
    <property type="entry name" value="DUF7266"/>
</dbReference>
<evidence type="ECO:0000313" key="2">
    <source>
        <dbReference type="EMBL" id="MFC3957417.1"/>
    </source>
</evidence>
<protein>
    <recommendedName>
        <fullName evidence="4">Archaeal flagellin-like protein</fullName>
    </recommendedName>
</protein>
<evidence type="ECO:0008006" key="4">
    <source>
        <dbReference type="Google" id="ProtNLM"/>
    </source>
</evidence>
<dbReference type="AlphaFoldDB" id="A0ABD5NKN1"/>
<keyword evidence="1" id="KW-1133">Transmembrane helix</keyword>
<dbReference type="Pfam" id="PF23928">
    <property type="entry name" value="DUF7266"/>
    <property type="match status" value="1"/>
</dbReference>